<dbReference type="VEuPathDB" id="AmoebaDB:EHI5A_025380"/>
<dbReference type="InterPro" id="IPR013083">
    <property type="entry name" value="Znf_RING/FYVE/PHD"/>
</dbReference>
<dbReference type="InterPro" id="IPR001394">
    <property type="entry name" value="Peptidase_C19_UCH"/>
</dbReference>
<feature type="domain" description="UBP-type" evidence="11">
    <location>
        <begin position="16"/>
        <end position="117"/>
    </location>
</feature>
<reference evidence="12" key="1">
    <citation type="journal article" date="2005" name="Nature">
        <title>The genome of the protist parasite Entamoeba histolytica.</title>
        <authorList>
            <person name="Loftus B."/>
            <person name="Anderson I."/>
            <person name="Davies R."/>
            <person name="Alsmark U.C."/>
            <person name="Samuelson J."/>
            <person name="Amedeo P."/>
            <person name="Roncaglia P."/>
            <person name="Berriman M."/>
            <person name="Hirt R.P."/>
            <person name="Mann B.J."/>
            <person name="Nozaki T."/>
            <person name="Suh B."/>
            <person name="Pop M."/>
            <person name="Duchene M."/>
            <person name="Ackers J."/>
            <person name="Tannich E."/>
            <person name="Leippe M."/>
            <person name="Hofer M."/>
            <person name="Bruchhaus I."/>
            <person name="Willhoeft U."/>
            <person name="Bhattacharya A."/>
            <person name="Chillingworth T."/>
            <person name="Churcher C."/>
            <person name="Hance Z."/>
            <person name="Harris B."/>
            <person name="Harris D."/>
            <person name="Jagels K."/>
            <person name="Moule S."/>
            <person name="Mungall K."/>
            <person name="Ormond D."/>
            <person name="Squares R."/>
            <person name="Whitehead S."/>
            <person name="Quail M.A."/>
            <person name="Rabbinowitsch E."/>
            <person name="Norbertczak H."/>
            <person name="Price C."/>
            <person name="Wang Z."/>
            <person name="Guillen N."/>
            <person name="Gilchrist C."/>
            <person name="Stroup S.E."/>
            <person name="Bhattacharya S."/>
            <person name="Lohia A."/>
            <person name="Foster P.G."/>
            <person name="Sicheritz-Ponten T."/>
            <person name="Weber C."/>
            <person name="Singh U."/>
            <person name="Mukherjee C."/>
            <person name="El-Sayed N.M."/>
            <person name="Petri W.A.Jr."/>
            <person name="Clark C.G."/>
            <person name="Embley T.M."/>
            <person name="Barrell B."/>
            <person name="Fraser C.M."/>
            <person name="Hall N."/>
        </authorList>
    </citation>
    <scope>NUCLEOTIDE SEQUENCE [LARGE SCALE GENOMIC DNA]</scope>
    <source>
        <strain evidence="12">HM-1:IMSS</strain>
    </source>
</reference>
<evidence type="ECO:0000256" key="9">
    <source>
        <dbReference type="PROSITE-ProRule" id="PRU00502"/>
    </source>
</evidence>
<dbReference type="VEuPathDB" id="AmoebaDB:EHI8A_070740"/>
<dbReference type="GeneID" id="3411647"/>
<dbReference type="PANTHER" id="PTHR21646">
    <property type="entry name" value="UBIQUITIN CARBOXYL-TERMINAL HYDROLASE"/>
    <property type="match status" value="1"/>
</dbReference>
<accession>C4LSP9</accession>
<protein>
    <submittedName>
        <fullName evidence="12">Ubiquitin carboxyl-terminal hydrolase domain containing protein</fullName>
    </submittedName>
</protein>
<dbReference type="SUPFAM" id="SSF57850">
    <property type="entry name" value="RING/U-box"/>
    <property type="match status" value="1"/>
</dbReference>
<evidence type="ECO:0000259" key="11">
    <source>
        <dbReference type="PROSITE" id="PS50271"/>
    </source>
</evidence>
<reference evidence="12" key="2">
    <citation type="submission" date="2007-03" db="EMBL/GenBank/DDBJ databases">
        <authorList>
            <person name="Lorenzi H."/>
            <person name="Amedeo P."/>
            <person name="Inman J."/>
            <person name="Schobel S."/>
            <person name="Caler E."/>
        </authorList>
    </citation>
    <scope>GENOME REANNOTATION</scope>
    <source>
        <strain evidence="12">HM-1:IMSS</strain>
    </source>
</reference>
<keyword evidence="4" id="KW-0747">Spliceosome</keyword>
<keyword evidence="3" id="KW-0479">Metal-binding</keyword>
<dbReference type="RefSeq" id="XP_657356.1">
    <property type="nucleotide sequence ID" value="XM_652264.1"/>
</dbReference>
<evidence type="ECO:0000256" key="2">
    <source>
        <dbReference type="ARBA" id="ARBA00022664"/>
    </source>
</evidence>
<name>C4LSP9_ENTH1</name>
<proteinExistence type="predicted"/>
<dbReference type="Pfam" id="PF02148">
    <property type="entry name" value="zf-UBP"/>
    <property type="match status" value="1"/>
</dbReference>
<dbReference type="Gene3D" id="3.90.70.10">
    <property type="entry name" value="Cysteine proteinases"/>
    <property type="match status" value="1"/>
</dbReference>
<keyword evidence="6" id="KW-0862">Zinc</keyword>
<dbReference type="VEuPathDB" id="AmoebaDB:EHI_152110"/>
<dbReference type="InterPro" id="IPR033809">
    <property type="entry name" value="USP39"/>
</dbReference>
<dbReference type="InterPro" id="IPR001607">
    <property type="entry name" value="Znf_UBP"/>
</dbReference>
<dbReference type="AlphaFoldDB" id="C4LSP9"/>
<keyword evidence="2" id="KW-0507">mRNA processing</keyword>
<dbReference type="VEuPathDB" id="AmoebaDB:EHI7A_026890"/>
<dbReference type="GO" id="GO:0000245">
    <property type="term" value="P:spliceosomal complex assembly"/>
    <property type="evidence" value="ECO:0000318"/>
    <property type="project" value="GO_Central"/>
</dbReference>
<evidence type="ECO:0000313" key="13">
    <source>
        <dbReference type="Proteomes" id="UP000001926"/>
    </source>
</evidence>
<dbReference type="CDD" id="cd02669">
    <property type="entry name" value="Peptidase_C19M"/>
    <property type="match status" value="1"/>
</dbReference>
<evidence type="ECO:0000256" key="6">
    <source>
        <dbReference type="ARBA" id="ARBA00022833"/>
    </source>
</evidence>
<sequence length="444" mass="51727">MKRTTQSSSECQSKRTYCPYVETVDRSLIDFDKEKVCCKTLKTNQLYCCMICGKFYQGRDVGSPAYVHSLEENHHIFLSLSTKQFFNLPHGNEVIETSFKDIINALDPVYTLNDISHLDDENKVIQLKDHFNKKYIIGYIGFNNLGRTDSINCLLQSIGHCKEIRNLLLSYEEIENISSKARCGELIKRVSMLIRKQWNSTIIKSVISPYELMSELSRLRKNFSIEKQEDVIEFYMFFINALLPLTQCFQGQIQIEEDGKKSIKKCTCIPLDLPPMPLYPDQMKEKIIPQLLLKDILKKYDGKTDTLIGKRSVRFLIKTLPKYLTFVIKRFERNTFQGEKNITVVEFEDTLDMSDYVVNDSIKQQTKFVFLLLFYKVLLCSLLSYHLVSAIKHDGGIEDGTYSSFLYHQSLKKWFEINNEEVKEAFFPLIKVSAICLLIYEQDE</sequence>
<dbReference type="SUPFAM" id="SSF54001">
    <property type="entry name" value="Cysteine proteinases"/>
    <property type="match status" value="1"/>
</dbReference>
<evidence type="ECO:0000313" key="12">
    <source>
        <dbReference type="EMBL" id="EAL51950.1"/>
    </source>
</evidence>
<dbReference type="InterPro" id="IPR028889">
    <property type="entry name" value="USP"/>
</dbReference>
<dbReference type="GO" id="GO:0005681">
    <property type="term" value="C:spliceosomal complex"/>
    <property type="evidence" value="ECO:0007669"/>
    <property type="project" value="UniProtKB-KW"/>
</dbReference>
<keyword evidence="8" id="KW-0539">Nucleus</keyword>
<dbReference type="PANTHER" id="PTHR21646:SF16">
    <property type="entry name" value="U4_U6.U5 TRI-SNRNP-ASSOCIATED PROTEIN 2"/>
    <property type="match status" value="1"/>
</dbReference>
<feature type="domain" description="USP" evidence="10">
    <location>
        <begin position="140"/>
        <end position="443"/>
    </location>
</feature>
<organism evidence="12 13">
    <name type="scientific">Entamoeba histolytica (strain ATCC 30459 / HM-1:IMSS / ABRM)</name>
    <dbReference type="NCBI Taxonomy" id="294381"/>
    <lineage>
        <taxon>Eukaryota</taxon>
        <taxon>Amoebozoa</taxon>
        <taxon>Evosea</taxon>
        <taxon>Archamoebae</taxon>
        <taxon>Mastigamoebida</taxon>
        <taxon>Entamoebidae</taxon>
        <taxon>Entamoeba</taxon>
    </lineage>
</organism>
<evidence type="ECO:0000256" key="8">
    <source>
        <dbReference type="ARBA" id="ARBA00023242"/>
    </source>
</evidence>
<keyword evidence="5 9" id="KW-0863">Zinc-finger</keyword>
<keyword evidence="12" id="KW-0378">Hydrolase</keyword>
<evidence type="ECO:0000256" key="3">
    <source>
        <dbReference type="ARBA" id="ARBA00022723"/>
    </source>
</evidence>
<evidence type="ECO:0000256" key="7">
    <source>
        <dbReference type="ARBA" id="ARBA00023187"/>
    </source>
</evidence>
<dbReference type="OrthoDB" id="10263353at2759"/>
<dbReference type="GO" id="GO:0016579">
    <property type="term" value="P:protein deubiquitination"/>
    <property type="evidence" value="ECO:0007669"/>
    <property type="project" value="InterPro"/>
</dbReference>
<dbReference type="SMART" id="SM00290">
    <property type="entry name" value="ZnF_UBP"/>
    <property type="match status" value="1"/>
</dbReference>
<dbReference type="PROSITE" id="PS50271">
    <property type="entry name" value="ZF_UBP"/>
    <property type="match status" value="1"/>
</dbReference>
<dbReference type="InParanoid" id="C4LSP9"/>
<dbReference type="FunCoup" id="C4LSP9">
    <property type="interactions" value="433"/>
</dbReference>
<dbReference type="InterPro" id="IPR038765">
    <property type="entry name" value="Papain-like_cys_pep_sf"/>
</dbReference>
<dbReference type="EMBL" id="DS571145">
    <property type="protein sequence ID" value="EAL51950.1"/>
    <property type="molecule type" value="Genomic_DNA"/>
</dbReference>
<dbReference type="Gene3D" id="3.30.40.10">
    <property type="entry name" value="Zinc/RING finger domain, C3HC4 (zinc finger)"/>
    <property type="match status" value="1"/>
</dbReference>
<dbReference type="Pfam" id="PF00443">
    <property type="entry name" value="UCH"/>
    <property type="match status" value="1"/>
</dbReference>
<evidence type="ECO:0000256" key="1">
    <source>
        <dbReference type="ARBA" id="ARBA00004123"/>
    </source>
</evidence>
<dbReference type="STRING" id="5759.C4LSP9"/>
<dbReference type="GO" id="GO:0004843">
    <property type="term" value="F:cysteine-type deubiquitinase activity"/>
    <property type="evidence" value="ECO:0007669"/>
    <property type="project" value="InterPro"/>
</dbReference>
<keyword evidence="7" id="KW-0508">mRNA splicing</keyword>
<evidence type="ECO:0000256" key="4">
    <source>
        <dbReference type="ARBA" id="ARBA00022728"/>
    </source>
</evidence>
<evidence type="ECO:0000256" key="5">
    <source>
        <dbReference type="ARBA" id="ARBA00022771"/>
    </source>
</evidence>
<dbReference type="HOGENOM" id="CLU_016848_4_0_1"/>
<comment type="subcellular location">
    <subcellularLocation>
        <location evidence="1">Nucleus</location>
    </subcellularLocation>
</comment>
<dbReference type="KEGG" id="ehi:EHI_152110"/>
<keyword evidence="13" id="KW-1185">Reference proteome</keyword>
<dbReference type="PROSITE" id="PS50235">
    <property type="entry name" value="USP_3"/>
    <property type="match status" value="1"/>
</dbReference>
<dbReference type="VEuPathDB" id="AmoebaDB:KM1_057720"/>
<dbReference type="Proteomes" id="UP000001926">
    <property type="component" value="Partially assembled WGS sequence"/>
</dbReference>
<dbReference type="GO" id="GO:0008270">
    <property type="term" value="F:zinc ion binding"/>
    <property type="evidence" value="ECO:0007669"/>
    <property type="project" value="UniProtKB-KW"/>
</dbReference>
<gene>
    <name evidence="12" type="ORF">EHI_152110</name>
</gene>
<evidence type="ECO:0000259" key="10">
    <source>
        <dbReference type="PROSITE" id="PS50235"/>
    </source>
</evidence>
<dbReference type="OMA" id="QLRRFKC"/>
<dbReference type="InterPro" id="IPR050185">
    <property type="entry name" value="Ub_carboxyl-term_hydrolase"/>
</dbReference>